<name>A0A084BBN1_STACB</name>
<dbReference type="InterPro" id="IPR001965">
    <property type="entry name" value="Znf_PHD"/>
</dbReference>
<proteinExistence type="predicted"/>
<dbReference type="InterPro" id="IPR058925">
    <property type="entry name" value="zf-C2H2_AcuF"/>
</dbReference>
<keyword evidence="3" id="KW-0862">Zinc</keyword>
<accession>A0A084BBN1</accession>
<keyword evidence="1" id="KW-0479">Metal-binding</keyword>
<evidence type="ECO:0000313" key="6">
    <source>
        <dbReference type="EMBL" id="KEY74960.1"/>
    </source>
</evidence>
<dbReference type="PANTHER" id="PTHR35391:SF5">
    <property type="entry name" value="DUF6590 DOMAIN-CONTAINING PROTEIN"/>
    <property type="match status" value="1"/>
</dbReference>
<dbReference type="OrthoDB" id="20872at2759"/>
<feature type="region of interest" description="Disordered" evidence="4">
    <location>
        <begin position="621"/>
        <end position="653"/>
    </location>
</feature>
<feature type="compositionally biased region" description="Polar residues" evidence="4">
    <location>
        <begin position="621"/>
        <end position="644"/>
    </location>
</feature>
<evidence type="ECO:0000256" key="3">
    <source>
        <dbReference type="ARBA" id="ARBA00022833"/>
    </source>
</evidence>
<organism evidence="6 7">
    <name type="scientific">Stachybotrys chartarum (strain CBS 109288 / IBT 7711)</name>
    <name type="common">Toxic black mold</name>
    <name type="synonym">Stilbospora chartarum</name>
    <dbReference type="NCBI Taxonomy" id="1280523"/>
    <lineage>
        <taxon>Eukaryota</taxon>
        <taxon>Fungi</taxon>
        <taxon>Dikarya</taxon>
        <taxon>Ascomycota</taxon>
        <taxon>Pezizomycotina</taxon>
        <taxon>Sordariomycetes</taxon>
        <taxon>Hypocreomycetidae</taxon>
        <taxon>Hypocreales</taxon>
        <taxon>Stachybotryaceae</taxon>
        <taxon>Stachybotrys</taxon>
    </lineage>
</organism>
<evidence type="ECO:0000256" key="4">
    <source>
        <dbReference type="SAM" id="MobiDB-lite"/>
    </source>
</evidence>
<dbReference type="SMART" id="SM00249">
    <property type="entry name" value="PHD"/>
    <property type="match status" value="2"/>
</dbReference>
<dbReference type="PANTHER" id="PTHR35391">
    <property type="entry name" value="C2H2-TYPE DOMAIN-CONTAINING PROTEIN-RELATED"/>
    <property type="match status" value="1"/>
</dbReference>
<keyword evidence="7" id="KW-1185">Reference proteome</keyword>
<dbReference type="InterPro" id="IPR019787">
    <property type="entry name" value="Znf_PHD-finger"/>
</dbReference>
<dbReference type="Proteomes" id="UP000028045">
    <property type="component" value="Unassembled WGS sequence"/>
</dbReference>
<evidence type="ECO:0000259" key="5">
    <source>
        <dbReference type="SMART" id="SM00249"/>
    </source>
</evidence>
<gene>
    <name evidence="6" type="ORF">S7711_01308</name>
</gene>
<feature type="domain" description="Zinc finger PHD-type" evidence="5">
    <location>
        <begin position="586"/>
        <end position="635"/>
    </location>
</feature>
<dbReference type="HOGENOM" id="CLU_382255_0_0_1"/>
<evidence type="ECO:0000256" key="1">
    <source>
        <dbReference type="ARBA" id="ARBA00022723"/>
    </source>
</evidence>
<sequence length="653" mass="72387">MALNRTSSSKDLDWVDEWRAIAVEINSSSTASQLTVECLNTFRKVLKQLSDNPKASRASFQSLKQSYSSLALWEAGYGIGQGKLDASLAQSRTLRESLLELLVSVSKTLTDRVLPLSNLGQVEEMTISYSGLVSITTDASKEVLQDADGDSGDESASDSSSVLFLDDWSEIAEDLSTDVQCILDLDPIIDCPAPDQARSNTTRDRGTIQWQPHISYSDKIKNRFPKAEASLVERLAQANWDRFLRTKASRENYLAAQKCAEKEVEMRGPLTEPVSKFHDSGLGTTAYSGTSYAETVMSYRANERDSIRIPPLPDGAKEGKKFDCLACGRRLIIKSNSAWKKHIYEDLCPWVCHDLGCKYDNNIFDDRSDWIDHLGLQHGMAPEWKGFECPLCSEDTGDGKFVISRHLSDHLEEISLAALPLSVEDENDEPSCGSDHLLSLSSFDSQVSEGEGEEPFTIKCICHGSEDDDSMIYCEACYTWQHMSCYYPHSREEAMQEDFSHFCADCKSRQPDPQETAPLRHENELLHGSQQDESGSRAASLDGNRVSSGRKRITIFVEPQATQEAANLADFDNDSSHSTDGGEPRYCYCNKASHGEMIACDSEDCSRQWFHLACVGLTTPPTASGKSEYLQSEARSNKMTSKKNGTAKLAKGA</sequence>
<dbReference type="EMBL" id="KL647405">
    <property type="protein sequence ID" value="KEY74960.1"/>
    <property type="molecule type" value="Genomic_DNA"/>
</dbReference>
<dbReference type="AlphaFoldDB" id="A0A084BBN1"/>
<dbReference type="Pfam" id="PF00628">
    <property type="entry name" value="PHD"/>
    <property type="match status" value="1"/>
</dbReference>
<dbReference type="InterPro" id="IPR013083">
    <property type="entry name" value="Znf_RING/FYVE/PHD"/>
</dbReference>
<feature type="domain" description="Zinc finger PHD-type" evidence="5">
    <location>
        <begin position="459"/>
        <end position="507"/>
    </location>
</feature>
<keyword evidence="2" id="KW-0863">Zinc-finger</keyword>
<dbReference type="CDD" id="cd15505">
    <property type="entry name" value="PHD_ING"/>
    <property type="match status" value="1"/>
</dbReference>
<reference evidence="6 7" key="1">
    <citation type="journal article" date="2014" name="BMC Genomics">
        <title>Comparative genome sequencing reveals chemotype-specific gene clusters in the toxigenic black mold Stachybotrys.</title>
        <authorList>
            <person name="Semeiks J."/>
            <person name="Borek D."/>
            <person name="Otwinowski Z."/>
            <person name="Grishin N.V."/>
        </authorList>
    </citation>
    <scope>NUCLEOTIDE SEQUENCE [LARGE SCALE GENOMIC DNA]</scope>
    <source>
        <strain evidence="7">CBS 109288 / IBT 7711</strain>
    </source>
</reference>
<evidence type="ECO:0000256" key="2">
    <source>
        <dbReference type="ARBA" id="ARBA00022771"/>
    </source>
</evidence>
<dbReference type="InterPro" id="IPR011011">
    <property type="entry name" value="Znf_FYVE_PHD"/>
</dbReference>
<protein>
    <recommendedName>
        <fullName evidence="5">Zinc finger PHD-type domain-containing protein</fullName>
    </recommendedName>
</protein>
<dbReference type="SUPFAM" id="SSF57903">
    <property type="entry name" value="FYVE/PHD zinc finger"/>
    <property type="match status" value="2"/>
</dbReference>
<dbReference type="Pfam" id="PF26082">
    <property type="entry name" value="zf-C2H2_AcuF"/>
    <property type="match status" value="1"/>
</dbReference>
<evidence type="ECO:0000313" key="7">
    <source>
        <dbReference type="Proteomes" id="UP000028045"/>
    </source>
</evidence>
<dbReference type="Gene3D" id="3.30.40.10">
    <property type="entry name" value="Zinc/RING finger domain, C3HC4 (zinc finger)"/>
    <property type="match status" value="2"/>
</dbReference>
<dbReference type="GO" id="GO:0008270">
    <property type="term" value="F:zinc ion binding"/>
    <property type="evidence" value="ECO:0007669"/>
    <property type="project" value="UniProtKB-KW"/>
</dbReference>